<dbReference type="AlphaFoldDB" id="A0A1H4GFC3"/>
<dbReference type="EMBL" id="FNRJ01000016">
    <property type="protein sequence ID" value="SEB08279.1"/>
    <property type="molecule type" value="Genomic_DNA"/>
</dbReference>
<proteinExistence type="predicted"/>
<dbReference type="STRING" id="1122198.SAMN02745729_11615"/>
<protein>
    <submittedName>
        <fullName evidence="1">Uncharacterized protein</fullName>
    </submittedName>
</protein>
<dbReference type="RefSeq" id="WP_091827564.1">
    <property type="nucleotide sequence ID" value="NZ_FNRJ01000016.1"/>
</dbReference>
<reference evidence="2" key="1">
    <citation type="submission" date="2016-10" db="EMBL/GenBank/DDBJ databases">
        <authorList>
            <person name="Varghese N."/>
            <person name="Submissions S."/>
        </authorList>
    </citation>
    <scope>NUCLEOTIDE SEQUENCE [LARGE SCALE GENOMIC DNA]</scope>
    <source>
        <strain evidence="2">DSM 11526</strain>
    </source>
</reference>
<keyword evidence="2" id="KW-1185">Reference proteome</keyword>
<dbReference type="OrthoDB" id="7059403at2"/>
<gene>
    <name evidence="1" type="ORF">SAMN02745729_11615</name>
</gene>
<name>A0A1H4GFC3_9GAMM</name>
<dbReference type="Proteomes" id="UP000242469">
    <property type="component" value="Unassembled WGS sequence"/>
</dbReference>
<accession>A0A1H4GFC3</accession>
<evidence type="ECO:0000313" key="1">
    <source>
        <dbReference type="EMBL" id="SEB08279.1"/>
    </source>
</evidence>
<organism evidence="1 2">
    <name type="scientific">Marinobacterium iners DSM 11526</name>
    <dbReference type="NCBI Taxonomy" id="1122198"/>
    <lineage>
        <taxon>Bacteria</taxon>
        <taxon>Pseudomonadati</taxon>
        <taxon>Pseudomonadota</taxon>
        <taxon>Gammaproteobacteria</taxon>
        <taxon>Oceanospirillales</taxon>
        <taxon>Oceanospirillaceae</taxon>
        <taxon>Marinobacterium</taxon>
    </lineage>
</organism>
<sequence>MDNLPNFVKDHIEYLERLDLDKRSLEEIKNDVTGQNQSKVPCFEMSRFMRFSWDGVISPSMKSGWLERTIKPKLDLEDLHQGVLDFYDESDLDGTLKSLKNLYDKGIDEDDLFRVIRESQKSILGSLFMTIDGTTDSCAGSFFETKIEDDEIVPKRRFYNMEDFFLDYDPIILKNKIPD</sequence>
<evidence type="ECO:0000313" key="2">
    <source>
        <dbReference type="Proteomes" id="UP000242469"/>
    </source>
</evidence>